<protein>
    <submittedName>
        <fullName evidence="3">Uncharacterized protein</fullName>
    </submittedName>
</protein>
<reference evidence="3" key="1">
    <citation type="submission" date="2018-02" db="EMBL/GenBank/DDBJ databases">
        <authorList>
            <person name="Cohen D.B."/>
            <person name="Kent A.D."/>
        </authorList>
    </citation>
    <scope>NUCLEOTIDE SEQUENCE</scope>
</reference>
<sequence>MAVVEGGVRFPFHSLLTDFLQTVNATPSQMSVNVFRIIMGVARKVHEKLVNGLPSFNKGYEKDYLRVRGEWFSGSSVCRSEYGYPDLKRIESERRQGDAKLIKRAPRVPRSEAFEILPRAPYVAQPVVVEQPQDYPDHIPSGQVYAMAPPINPFKLMGKTADMSSSSKVKGKGKGKGKDIGVKKKPIPEPPKVHVLEDSDKEEELRPRKKRGRTEPSSIPAEGPLSHSEAWDPALLFGPNPISVRDTVLDESNADVSAQATQGVMSIEARHFRLIEKLQKSAAEHEEAMSEVLKVSGENYKKLEEENSKNANMMKEIEERARIEESKRAKAKAEITKIEEKMKELESECVRRLGTAHKEGMEEGLKKGKELGREGAMGEVAAQFKLVYNSRFRHGWKSTLSKTEQPESSDLFLHTSTPLPYPDAGLKNSDDEEEEEEEEEEAERRSRKKRRRRKKIRRKRKRKKKEG</sequence>
<feature type="coiled-coil region" evidence="1">
    <location>
        <begin position="275"/>
        <end position="348"/>
    </location>
</feature>
<evidence type="ECO:0000256" key="2">
    <source>
        <dbReference type="SAM" id="MobiDB-lite"/>
    </source>
</evidence>
<feature type="compositionally biased region" description="Basic residues" evidence="2">
    <location>
        <begin position="445"/>
        <end position="467"/>
    </location>
</feature>
<dbReference type="AlphaFoldDB" id="A0A2N9GWQ8"/>
<dbReference type="EMBL" id="OIVN01002473">
    <property type="protein sequence ID" value="SPD03948.1"/>
    <property type="molecule type" value="Genomic_DNA"/>
</dbReference>
<accession>A0A2N9GWQ8</accession>
<evidence type="ECO:0000313" key="3">
    <source>
        <dbReference type="EMBL" id="SPD03948.1"/>
    </source>
</evidence>
<evidence type="ECO:0000256" key="1">
    <source>
        <dbReference type="SAM" id="Coils"/>
    </source>
</evidence>
<feature type="region of interest" description="Disordered" evidence="2">
    <location>
        <begin position="157"/>
        <end position="232"/>
    </location>
</feature>
<gene>
    <name evidence="3" type="ORF">FSB_LOCUS31830</name>
</gene>
<feature type="compositionally biased region" description="Acidic residues" evidence="2">
    <location>
        <begin position="430"/>
        <end position="441"/>
    </location>
</feature>
<feature type="compositionally biased region" description="Polar residues" evidence="2">
    <location>
        <begin position="399"/>
        <end position="418"/>
    </location>
</feature>
<name>A0A2N9GWQ8_FAGSY</name>
<feature type="region of interest" description="Disordered" evidence="2">
    <location>
        <begin position="399"/>
        <end position="467"/>
    </location>
</feature>
<feature type="compositionally biased region" description="Basic and acidic residues" evidence="2">
    <location>
        <begin position="191"/>
        <end position="206"/>
    </location>
</feature>
<keyword evidence="1" id="KW-0175">Coiled coil</keyword>
<proteinExistence type="predicted"/>
<organism evidence="3">
    <name type="scientific">Fagus sylvatica</name>
    <name type="common">Beechnut</name>
    <dbReference type="NCBI Taxonomy" id="28930"/>
    <lineage>
        <taxon>Eukaryota</taxon>
        <taxon>Viridiplantae</taxon>
        <taxon>Streptophyta</taxon>
        <taxon>Embryophyta</taxon>
        <taxon>Tracheophyta</taxon>
        <taxon>Spermatophyta</taxon>
        <taxon>Magnoliopsida</taxon>
        <taxon>eudicotyledons</taxon>
        <taxon>Gunneridae</taxon>
        <taxon>Pentapetalae</taxon>
        <taxon>rosids</taxon>
        <taxon>fabids</taxon>
        <taxon>Fagales</taxon>
        <taxon>Fagaceae</taxon>
        <taxon>Fagus</taxon>
    </lineage>
</organism>